<organism evidence="2 3">
    <name type="scientific">Yimella lutea</name>
    <dbReference type="NCBI Taxonomy" id="587872"/>
    <lineage>
        <taxon>Bacteria</taxon>
        <taxon>Bacillati</taxon>
        <taxon>Actinomycetota</taxon>
        <taxon>Actinomycetes</taxon>
        <taxon>Micrococcales</taxon>
        <taxon>Dermacoccaceae</taxon>
        <taxon>Yimella</taxon>
    </lineage>
</organism>
<evidence type="ECO:0008006" key="4">
    <source>
        <dbReference type="Google" id="ProtNLM"/>
    </source>
</evidence>
<accession>A0A542EIT7</accession>
<feature type="region of interest" description="Disordered" evidence="1">
    <location>
        <begin position="109"/>
        <end position="148"/>
    </location>
</feature>
<evidence type="ECO:0000313" key="2">
    <source>
        <dbReference type="EMBL" id="TQJ15257.1"/>
    </source>
</evidence>
<dbReference type="Proteomes" id="UP000320806">
    <property type="component" value="Unassembled WGS sequence"/>
</dbReference>
<feature type="compositionally biased region" description="Low complexity" evidence="1">
    <location>
        <begin position="112"/>
        <end position="148"/>
    </location>
</feature>
<dbReference type="RefSeq" id="WP_141928868.1">
    <property type="nucleotide sequence ID" value="NZ_BAABCI010000022.1"/>
</dbReference>
<protein>
    <recommendedName>
        <fullName evidence="4">DUF4439 domain-containing protein</fullName>
    </recommendedName>
</protein>
<sequence>MSGPAASGDDSRTVFATRRSVLLATIALPLAACGVRLERDAPQIPGVPTATPPADIAVMQETIARLRVLSRALSGQEPAPWTGRLAALHSKQADELTRIAASAGITVEPSPVASSTGVTTTNSSTITPVTTRPAPTSSPGSATTSSSTITVHPAGVLEADEIKPGRFGAVIRASAQHRPVLLAVLAGHRMGARLLAAVDSPAITGLSATSAATVLGPVRTATYAAEVLIAKTQVKQRGDLAGLLSFLYAERMRLGSEAGSRAPAEQLSYALPAGSDDPTRARTTMAHLLGSCVVAAASVSGEERDPGGARRTLELWGDLAAAAWTWGTAPTTFLGLK</sequence>
<evidence type="ECO:0000256" key="1">
    <source>
        <dbReference type="SAM" id="MobiDB-lite"/>
    </source>
</evidence>
<reference evidence="2 3" key="1">
    <citation type="submission" date="2019-06" db="EMBL/GenBank/DDBJ databases">
        <title>Sequencing the genomes of 1000 actinobacteria strains.</title>
        <authorList>
            <person name="Klenk H.-P."/>
        </authorList>
    </citation>
    <scope>NUCLEOTIDE SEQUENCE [LARGE SCALE GENOMIC DNA]</scope>
    <source>
        <strain evidence="2 3">DSM 19828</strain>
    </source>
</reference>
<keyword evidence="3" id="KW-1185">Reference proteome</keyword>
<evidence type="ECO:0000313" key="3">
    <source>
        <dbReference type="Proteomes" id="UP000320806"/>
    </source>
</evidence>
<gene>
    <name evidence="2" type="ORF">FB459_2794</name>
</gene>
<name>A0A542EIT7_9MICO</name>
<comment type="caution">
    <text evidence="2">The sequence shown here is derived from an EMBL/GenBank/DDBJ whole genome shotgun (WGS) entry which is preliminary data.</text>
</comment>
<dbReference type="OrthoDB" id="5146090at2"/>
<dbReference type="AlphaFoldDB" id="A0A542EIT7"/>
<proteinExistence type="predicted"/>
<dbReference type="EMBL" id="VFMO01000001">
    <property type="protein sequence ID" value="TQJ15257.1"/>
    <property type="molecule type" value="Genomic_DNA"/>
</dbReference>